<accession>A0ACD3AKC5</accession>
<evidence type="ECO:0000313" key="1">
    <source>
        <dbReference type="EMBL" id="TFK66084.1"/>
    </source>
</evidence>
<reference evidence="1 2" key="1">
    <citation type="journal article" date="2019" name="Nat. Ecol. Evol.">
        <title>Megaphylogeny resolves global patterns of mushroom evolution.</title>
        <authorList>
            <person name="Varga T."/>
            <person name="Krizsan K."/>
            <person name="Foldi C."/>
            <person name="Dima B."/>
            <person name="Sanchez-Garcia M."/>
            <person name="Sanchez-Ramirez S."/>
            <person name="Szollosi G.J."/>
            <person name="Szarkandi J.G."/>
            <person name="Papp V."/>
            <person name="Albert L."/>
            <person name="Andreopoulos W."/>
            <person name="Angelini C."/>
            <person name="Antonin V."/>
            <person name="Barry K.W."/>
            <person name="Bougher N.L."/>
            <person name="Buchanan P."/>
            <person name="Buyck B."/>
            <person name="Bense V."/>
            <person name="Catcheside P."/>
            <person name="Chovatia M."/>
            <person name="Cooper J."/>
            <person name="Damon W."/>
            <person name="Desjardin D."/>
            <person name="Finy P."/>
            <person name="Geml J."/>
            <person name="Haridas S."/>
            <person name="Hughes K."/>
            <person name="Justo A."/>
            <person name="Karasinski D."/>
            <person name="Kautmanova I."/>
            <person name="Kiss B."/>
            <person name="Kocsube S."/>
            <person name="Kotiranta H."/>
            <person name="LaButti K.M."/>
            <person name="Lechner B.E."/>
            <person name="Liimatainen K."/>
            <person name="Lipzen A."/>
            <person name="Lukacs Z."/>
            <person name="Mihaltcheva S."/>
            <person name="Morgado L.N."/>
            <person name="Niskanen T."/>
            <person name="Noordeloos M.E."/>
            <person name="Ohm R.A."/>
            <person name="Ortiz-Santana B."/>
            <person name="Ovrebo C."/>
            <person name="Racz N."/>
            <person name="Riley R."/>
            <person name="Savchenko A."/>
            <person name="Shiryaev A."/>
            <person name="Soop K."/>
            <person name="Spirin V."/>
            <person name="Szebenyi C."/>
            <person name="Tomsovsky M."/>
            <person name="Tulloss R.E."/>
            <person name="Uehling J."/>
            <person name="Grigoriev I.V."/>
            <person name="Vagvolgyi C."/>
            <person name="Papp T."/>
            <person name="Martin F.M."/>
            <person name="Miettinen O."/>
            <person name="Hibbett D.S."/>
            <person name="Nagy L.G."/>
        </authorList>
    </citation>
    <scope>NUCLEOTIDE SEQUENCE [LARGE SCALE GENOMIC DNA]</scope>
    <source>
        <strain evidence="1 2">NL-1719</strain>
    </source>
</reference>
<dbReference type="Proteomes" id="UP000308600">
    <property type="component" value="Unassembled WGS sequence"/>
</dbReference>
<name>A0ACD3AKC5_9AGAR</name>
<gene>
    <name evidence="1" type="ORF">BDN72DRAFT_162783</name>
</gene>
<evidence type="ECO:0000313" key="2">
    <source>
        <dbReference type="Proteomes" id="UP000308600"/>
    </source>
</evidence>
<proteinExistence type="predicted"/>
<organism evidence="1 2">
    <name type="scientific">Pluteus cervinus</name>
    <dbReference type="NCBI Taxonomy" id="181527"/>
    <lineage>
        <taxon>Eukaryota</taxon>
        <taxon>Fungi</taxon>
        <taxon>Dikarya</taxon>
        <taxon>Basidiomycota</taxon>
        <taxon>Agaricomycotina</taxon>
        <taxon>Agaricomycetes</taxon>
        <taxon>Agaricomycetidae</taxon>
        <taxon>Agaricales</taxon>
        <taxon>Pluteineae</taxon>
        <taxon>Pluteaceae</taxon>
        <taxon>Pluteus</taxon>
    </lineage>
</organism>
<sequence>MAQSTLFSTSLSLELWSTTASRINNAHMHIVIRLLSTLYFDSYHLLPPASWTATSIRTRLTSLLSPLSSIGARSIHECMRRGQPT</sequence>
<dbReference type="EMBL" id="ML208416">
    <property type="protein sequence ID" value="TFK66084.1"/>
    <property type="molecule type" value="Genomic_DNA"/>
</dbReference>
<keyword evidence="2" id="KW-1185">Reference proteome</keyword>
<protein>
    <submittedName>
        <fullName evidence="1">Uncharacterized protein</fullName>
    </submittedName>
</protein>